<dbReference type="Gene3D" id="3.20.20.80">
    <property type="entry name" value="Glycosidases"/>
    <property type="match status" value="1"/>
</dbReference>
<dbReference type="InterPro" id="IPR032979">
    <property type="entry name" value="ENGase"/>
</dbReference>
<accession>R4WHQ8</accession>
<dbReference type="EMBL" id="AB762085">
    <property type="protein sequence ID" value="BAN20080.1"/>
    <property type="molecule type" value="Genomic_DNA"/>
</dbReference>
<feature type="domain" description="Cytosolic endo-beta-N-acetylglucosaminidase TIM barrel" evidence="2">
    <location>
        <begin position="100"/>
        <end position="390"/>
    </location>
</feature>
<dbReference type="PANTHER" id="PTHR13246">
    <property type="entry name" value="ENDO BETA N-ACETYLGLUCOSAMINIDASE"/>
    <property type="match status" value="1"/>
</dbReference>
<proteinExistence type="predicted"/>
<protein>
    <submittedName>
        <fullName evidence="3">Endo-beta-N-acetylglucosaminidase</fullName>
    </submittedName>
</protein>
<dbReference type="AlphaFoldDB" id="R4WHQ8"/>
<feature type="region of interest" description="Disordered" evidence="1">
    <location>
        <begin position="49"/>
        <end position="73"/>
    </location>
</feature>
<dbReference type="Pfam" id="PF03644">
    <property type="entry name" value="Glyco_hydro_85"/>
    <property type="match status" value="1"/>
</dbReference>
<dbReference type="GO" id="GO:0005829">
    <property type="term" value="C:cytosol"/>
    <property type="evidence" value="ECO:0007669"/>
    <property type="project" value="UniProtKB-SubCell"/>
</dbReference>
<dbReference type="GO" id="GO:0033925">
    <property type="term" value="F:mannosyl-glycoprotein endo-beta-N-acetylglucosaminidase activity"/>
    <property type="evidence" value="ECO:0007669"/>
    <property type="project" value="UniProtKB-EC"/>
</dbReference>
<sequence length="772" mass="87399">MAQSQLLGGAVRPVFFDKLEELRRWHTQSANLSRESELDSLNVATEPFSSYERAQTGSGSRSSEPVPGDKEDPPIKLMVCHDFKGGYQDYEDAQPLGYFPHPTGSRYFLQYPQLIDQFVYFSHHRVTVPPVNWINFCHRNGIKCFGTVIFEGNASKDFEELDRLVSRDEKGDFVFVDALIKLAAHYGFDGYLLNIETTFSNTKIAADLEPFAEQLKSGLHCLDSKNELIWYDSYVFPANKVSYTNGVTESNYNFFSLSDAFFSNYWWNIKNLQENIKNVGVLGVQKKIYVGYDVWGRGTLVGKGGFDSSLACKMIAKFKSNVALFAPAWTYESLGPKDFNQNDARFWIGLFENESSISSTVPPHSSAVYKINESSFIFYTNFSSGEGNRFFSKGSEVYRKNWVNGSLQFDLPIDLHRKDKNGLQWALDKSDAFHGGACLEIKYSEIKDENGYQIFNNQMVSDFTLFNFTKECHFPTVNVKVTYKLNHKTKSTFKIKIKYIIERRFRSVQTVRTGYLTIPLLSTSGKWFTVEESFQINLQTSHEYIVLESAHVTYDEDRSADSFFRSYIVEDSAITSVIDNEEYEKLINSEIYNDDEDEDWILVPSDVSISSSESQSNDSKTQYLGRKLFGNKSTPKTRTLEGTAPLLRIGEFAIISANNYPSSNFLAVTSVKSIESSRLEGDSLVLLNWQVGEGHQKGVCYYIIYVNGAVVGLSVAPKFIYQDTELASENSASARSNYKKSGLGSSSDRKSKVRVDSVDKLGNVFTGSEVWV</sequence>
<evidence type="ECO:0000256" key="1">
    <source>
        <dbReference type="SAM" id="MobiDB-lite"/>
    </source>
</evidence>
<organism evidence="3">
    <name type="scientific">Ogataea minuta</name>
    <dbReference type="NCBI Taxonomy" id="36026"/>
    <lineage>
        <taxon>Eukaryota</taxon>
        <taxon>Fungi</taxon>
        <taxon>Dikarya</taxon>
        <taxon>Ascomycota</taxon>
        <taxon>Saccharomycotina</taxon>
        <taxon>Pichiomycetes</taxon>
        <taxon>Pichiales</taxon>
        <taxon>Pichiaceae</taxon>
        <taxon>Ogataea</taxon>
    </lineage>
</organism>
<evidence type="ECO:0000313" key="3">
    <source>
        <dbReference type="EMBL" id="BAN20080.1"/>
    </source>
</evidence>
<name>R4WHQ8_9ASCO</name>
<dbReference type="Gene3D" id="2.60.120.260">
    <property type="entry name" value="Galactose-binding domain-like"/>
    <property type="match status" value="1"/>
</dbReference>
<dbReference type="BRENDA" id="3.2.1.96">
    <property type="organism ID" value="9945"/>
</dbReference>
<reference evidence="3" key="1">
    <citation type="journal article" date="2013" name="Glycobiology">
        <title>Identification and characterization of endo-?-N-acetylglucosaminidase from methylotrophic yeast Ogataea minuta.</title>
        <authorList>
            <person name="Murakami S."/>
            <person name="Takaoka Y."/>
            <person name="Ashida H."/>
            <person name="Yamamoto K."/>
            <person name="Narimatsu H."/>
            <person name="Chiba Y."/>
        </authorList>
    </citation>
    <scope>NUCLEOTIDE SEQUENCE</scope>
</reference>
<evidence type="ECO:0000259" key="2">
    <source>
        <dbReference type="Pfam" id="PF03644"/>
    </source>
</evidence>
<dbReference type="SMR" id="R4WHQ8"/>
<dbReference type="InterPro" id="IPR005201">
    <property type="entry name" value="TIM_ENGase"/>
</dbReference>
<feature type="compositionally biased region" description="Polar residues" evidence="1">
    <location>
        <begin position="52"/>
        <end position="63"/>
    </location>
</feature>
<dbReference type="PANTHER" id="PTHR13246:SF1">
    <property type="entry name" value="CYTOSOLIC ENDO-BETA-N-ACETYLGLUCOSAMINIDASE"/>
    <property type="match status" value="1"/>
</dbReference>